<keyword evidence="5" id="KW-0540">Nuclease</keyword>
<organism evidence="22">
    <name type="scientific">Lygus hesperus</name>
    <name type="common">Western plant bug</name>
    <dbReference type="NCBI Taxonomy" id="30085"/>
    <lineage>
        <taxon>Eukaryota</taxon>
        <taxon>Metazoa</taxon>
        <taxon>Ecdysozoa</taxon>
        <taxon>Arthropoda</taxon>
        <taxon>Hexapoda</taxon>
        <taxon>Insecta</taxon>
        <taxon>Pterygota</taxon>
        <taxon>Neoptera</taxon>
        <taxon>Paraneoptera</taxon>
        <taxon>Hemiptera</taxon>
        <taxon>Heteroptera</taxon>
        <taxon>Panheteroptera</taxon>
        <taxon>Cimicomorpha</taxon>
        <taxon>Miridae</taxon>
        <taxon>Mirini</taxon>
        <taxon>Lygus</taxon>
    </lineage>
</organism>
<dbReference type="PROSITE" id="PS50994">
    <property type="entry name" value="INTEGRASE"/>
    <property type="match status" value="1"/>
</dbReference>
<evidence type="ECO:0000256" key="2">
    <source>
        <dbReference type="ARBA" id="ARBA00022670"/>
    </source>
</evidence>
<dbReference type="GO" id="GO:0003964">
    <property type="term" value="F:RNA-directed DNA polymerase activity"/>
    <property type="evidence" value="ECO:0007669"/>
    <property type="project" value="UniProtKB-KW"/>
</dbReference>
<dbReference type="InterPro" id="IPR036397">
    <property type="entry name" value="RNaseH_sf"/>
</dbReference>
<dbReference type="CDD" id="cd09274">
    <property type="entry name" value="RNase_HI_RT_Ty3"/>
    <property type="match status" value="1"/>
</dbReference>
<dbReference type="PROSITE" id="PS50158">
    <property type="entry name" value="ZF_CCHC"/>
    <property type="match status" value="1"/>
</dbReference>
<dbReference type="InterPro" id="IPR056924">
    <property type="entry name" value="SH3_Tf2-1"/>
</dbReference>
<dbReference type="Gene3D" id="2.40.70.10">
    <property type="entry name" value="Acid Proteases"/>
    <property type="match status" value="1"/>
</dbReference>
<keyword evidence="15" id="KW-0233">DNA recombination</keyword>
<keyword evidence="9" id="KW-0378">Hydrolase</keyword>
<feature type="compositionally biased region" description="Polar residues" evidence="18">
    <location>
        <begin position="141"/>
        <end position="156"/>
    </location>
</feature>
<dbReference type="InterPro" id="IPR041588">
    <property type="entry name" value="Integrase_H2C2"/>
</dbReference>
<protein>
    <recommendedName>
        <fullName evidence="1">RNA-directed DNA polymerase</fullName>
        <ecNumber evidence="1">2.7.7.49</ecNumber>
    </recommendedName>
</protein>
<dbReference type="CDD" id="cd01647">
    <property type="entry name" value="RT_LTR"/>
    <property type="match status" value="1"/>
</dbReference>
<dbReference type="InterPro" id="IPR041373">
    <property type="entry name" value="RT_RNaseH"/>
</dbReference>
<dbReference type="InterPro" id="IPR036875">
    <property type="entry name" value="Znf_CCHC_sf"/>
</dbReference>
<evidence type="ECO:0000256" key="3">
    <source>
        <dbReference type="ARBA" id="ARBA00022679"/>
    </source>
</evidence>
<dbReference type="GO" id="GO:0042575">
    <property type="term" value="C:DNA polymerase complex"/>
    <property type="evidence" value="ECO:0007669"/>
    <property type="project" value="UniProtKB-ARBA"/>
</dbReference>
<dbReference type="FunFam" id="3.30.70.270:FF:000020">
    <property type="entry name" value="Transposon Tf2-6 polyprotein-like Protein"/>
    <property type="match status" value="1"/>
</dbReference>
<evidence type="ECO:0000256" key="4">
    <source>
        <dbReference type="ARBA" id="ARBA00022695"/>
    </source>
</evidence>
<keyword evidence="16" id="KW-0863">Zinc-finger</keyword>
<dbReference type="Gene3D" id="4.10.60.10">
    <property type="entry name" value="Zinc finger, CCHC-type"/>
    <property type="match status" value="1"/>
</dbReference>
<dbReference type="Gene3D" id="3.10.10.10">
    <property type="entry name" value="HIV Type 1 Reverse Transcriptase, subunit A, domain 1"/>
    <property type="match status" value="1"/>
</dbReference>
<dbReference type="EMBL" id="GDHC01020090">
    <property type="protein sequence ID" value="JAP98538.1"/>
    <property type="molecule type" value="Transcribed_RNA"/>
</dbReference>
<feature type="domain" description="CCHC-type" evidence="19">
    <location>
        <begin position="187"/>
        <end position="203"/>
    </location>
</feature>
<dbReference type="GO" id="GO:0003677">
    <property type="term" value="F:DNA binding"/>
    <property type="evidence" value="ECO:0007669"/>
    <property type="project" value="UniProtKB-KW"/>
</dbReference>
<accession>A0A146KR86</accession>
<evidence type="ECO:0000256" key="15">
    <source>
        <dbReference type="ARBA" id="ARBA00023172"/>
    </source>
</evidence>
<dbReference type="InterPro" id="IPR043502">
    <property type="entry name" value="DNA/RNA_pol_sf"/>
</dbReference>
<dbReference type="Gene3D" id="1.10.340.70">
    <property type="match status" value="1"/>
</dbReference>
<evidence type="ECO:0000259" key="19">
    <source>
        <dbReference type="PROSITE" id="PS50158"/>
    </source>
</evidence>
<dbReference type="Pfam" id="PF03732">
    <property type="entry name" value="Retrotrans_gag"/>
    <property type="match status" value="1"/>
</dbReference>
<dbReference type="Pfam" id="PF17917">
    <property type="entry name" value="RT_RNaseH"/>
    <property type="match status" value="1"/>
</dbReference>
<evidence type="ECO:0000256" key="11">
    <source>
        <dbReference type="ARBA" id="ARBA00022908"/>
    </source>
</evidence>
<evidence type="ECO:0000259" key="20">
    <source>
        <dbReference type="PROSITE" id="PS50878"/>
    </source>
</evidence>
<feature type="region of interest" description="Disordered" evidence="18">
    <location>
        <begin position="138"/>
        <end position="164"/>
    </location>
</feature>
<dbReference type="GO" id="GO:0008270">
    <property type="term" value="F:zinc ion binding"/>
    <property type="evidence" value="ECO:0007669"/>
    <property type="project" value="UniProtKB-KW"/>
</dbReference>
<evidence type="ECO:0000256" key="13">
    <source>
        <dbReference type="ARBA" id="ARBA00022932"/>
    </source>
</evidence>
<keyword evidence="11" id="KW-0229">DNA integration</keyword>
<dbReference type="SUPFAM" id="SSF57756">
    <property type="entry name" value="Retrovirus zinc finger-like domains"/>
    <property type="match status" value="1"/>
</dbReference>
<dbReference type="Pfam" id="PF00077">
    <property type="entry name" value="RVP"/>
    <property type="match status" value="1"/>
</dbReference>
<proteinExistence type="predicted"/>
<dbReference type="Gene3D" id="3.30.420.10">
    <property type="entry name" value="Ribonuclease H-like superfamily/Ribonuclease H"/>
    <property type="match status" value="1"/>
</dbReference>
<keyword evidence="10" id="KW-0460">Magnesium</keyword>
<dbReference type="GO" id="GO:0006310">
    <property type="term" value="P:DNA recombination"/>
    <property type="evidence" value="ECO:0007669"/>
    <property type="project" value="UniProtKB-KW"/>
</dbReference>
<name>A0A146KR86_LYGHE</name>
<evidence type="ECO:0000256" key="10">
    <source>
        <dbReference type="ARBA" id="ARBA00022842"/>
    </source>
</evidence>
<keyword evidence="6" id="KW-0479">Metal-binding</keyword>
<evidence type="ECO:0000256" key="18">
    <source>
        <dbReference type="SAM" id="MobiDB-lite"/>
    </source>
</evidence>
<dbReference type="InterPro" id="IPR001584">
    <property type="entry name" value="Integrase_cat-core"/>
</dbReference>
<dbReference type="GO" id="GO:0004190">
    <property type="term" value="F:aspartic-type endopeptidase activity"/>
    <property type="evidence" value="ECO:0007669"/>
    <property type="project" value="UniProtKB-KW"/>
</dbReference>
<dbReference type="Pfam" id="PF24626">
    <property type="entry name" value="SH3_Tf2-1"/>
    <property type="match status" value="1"/>
</dbReference>
<dbReference type="InterPro" id="IPR001878">
    <property type="entry name" value="Znf_CCHC"/>
</dbReference>
<evidence type="ECO:0000256" key="1">
    <source>
        <dbReference type="ARBA" id="ARBA00012493"/>
    </source>
</evidence>
<dbReference type="EC" id="2.7.7.49" evidence="1"/>
<keyword evidence="12" id="KW-0695">RNA-directed DNA polymerase</keyword>
<dbReference type="InterPro" id="IPR050951">
    <property type="entry name" value="Retrovirus_Pol_polyprotein"/>
</dbReference>
<keyword evidence="3" id="KW-0808">Transferase</keyword>
<evidence type="ECO:0000256" key="9">
    <source>
        <dbReference type="ARBA" id="ARBA00022801"/>
    </source>
</evidence>
<dbReference type="Pfam" id="PF17921">
    <property type="entry name" value="Integrase_H2C2"/>
    <property type="match status" value="1"/>
</dbReference>
<keyword evidence="14" id="KW-0238">DNA-binding</keyword>
<dbReference type="InterPro" id="IPR000477">
    <property type="entry name" value="RT_dom"/>
</dbReference>
<gene>
    <name evidence="22" type="primary">TY3B-I_79</name>
    <name evidence="22" type="ORF">g.91053</name>
</gene>
<dbReference type="Gene3D" id="3.30.70.270">
    <property type="match status" value="2"/>
</dbReference>
<dbReference type="GO" id="GO:0015074">
    <property type="term" value="P:DNA integration"/>
    <property type="evidence" value="ECO:0007669"/>
    <property type="project" value="UniProtKB-KW"/>
</dbReference>
<keyword evidence="8" id="KW-0255">Endonuclease</keyword>
<evidence type="ECO:0000256" key="8">
    <source>
        <dbReference type="ARBA" id="ARBA00022759"/>
    </source>
</evidence>
<dbReference type="SUPFAM" id="SSF53098">
    <property type="entry name" value="Ribonuclease H-like"/>
    <property type="match status" value="1"/>
</dbReference>
<dbReference type="CDD" id="cd00303">
    <property type="entry name" value="retropepsin_like"/>
    <property type="match status" value="1"/>
</dbReference>
<keyword evidence="17" id="KW-0175">Coiled coil</keyword>
<evidence type="ECO:0000256" key="17">
    <source>
        <dbReference type="SAM" id="Coils"/>
    </source>
</evidence>
<dbReference type="Gene3D" id="3.10.20.370">
    <property type="match status" value="1"/>
</dbReference>
<dbReference type="InterPro" id="IPR021109">
    <property type="entry name" value="Peptidase_aspartic_dom_sf"/>
</dbReference>
<dbReference type="Pfam" id="PF00665">
    <property type="entry name" value="rve"/>
    <property type="match status" value="1"/>
</dbReference>
<dbReference type="InterPro" id="IPR043128">
    <property type="entry name" value="Rev_trsase/Diguanyl_cyclase"/>
</dbReference>
<keyword evidence="16" id="KW-0862">Zinc</keyword>
<dbReference type="FunFam" id="1.10.340.70:FF:000001">
    <property type="entry name" value="Retrovirus-related Pol polyprotein from transposon gypsy-like Protein"/>
    <property type="match status" value="1"/>
</dbReference>
<dbReference type="GO" id="GO:0006508">
    <property type="term" value="P:proteolysis"/>
    <property type="evidence" value="ECO:0007669"/>
    <property type="project" value="UniProtKB-KW"/>
</dbReference>
<evidence type="ECO:0000256" key="14">
    <source>
        <dbReference type="ARBA" id="ARBA00023125"/>
    </source>
</evidence>
<dbReference type="Pfam" id="PF00078">
    <property type="entry name" value="RVT_1"/>
    <property type="match status" value="1"/>
</dbReference>
<dbReference type="PROSITE" id="PS50878">
    <property type="entry name" value="RT_POL"/>
    <property type="match status" value="1"/>
</dbReference>
<evidence type="ECO:0000256" key="5">
    <source>
        <dbReference type="ARBA" id="ARBA00022722"/>
    </source>
</evidence>
<sequence>EEKAQTRSVGLDRLLRESAELFEGEALAWYRDAVRRVSTWQELKQEFLIAYQAYGNDSDLRERIRSCKMTEFQSIDVFLGKMEGMYSRLERRLSESERLEEMLSNLNPFLKDRLVMTPISSIQDLRVAARLAEAGRLRMGSTPSRPSANQVPQTVESPRRTVAASSAPATSVGIVEAFQGSSRETFKCYNCGSGDHAHRACPQPRKKFCYRCGLPDFTTFTCTRCNKGPSKKRLELRRTQGRPVQQPVRETLSRFPLRKTKNDSRPFIEINIGGKLVIGLADSGAQVSLAGGQLIDELRLLNIPIRDISEQRIQTVDGSTHPVTKEAELPIIVDGNIVPFRICLVPSLDQSLILGVDFLQHFGLSINFKNIRSPEVLPGVACIPPQTCSLVSERQLSPEQAQSLADIRRRLEMLAAPSPDGTLRATTLMEHQINLVPGTLPIKQRQHPISMAVRKVLHEQLDELLKQGVVQPSESPWCSPLVLQKKKNGTYRLCHDSRKINEVTIKDSYPLPHIQSTLDMLSGARYISSIDLKSAFFQIPLAPESRPITAFSIPGRGLFEFTKMAFGLCNSGSSFQRLIDRVIAGLDNTFGYLDDLVMVSQTWEEHASLLNQVIDRLERANLTVNLEKCELFRSSLTFLGYVVDEQGLRASEQKVKAIVEFPRMQSQREVRRFLGICNYYRRFVPNFSKVASPLSDLLKKGKKFSWSLDCEKAFAELKTLLTSAPVLSVPDFDLPFVIQTDASLDGLGAVISQKFPDGEKVIAYASRKLSNAERKWSVIELECLGILWAVERFRPYVEGTSFTVITDHHSLKWLNSLKDPSPRLTRWALRLQAYDFKIEYRKGGLNKVPDALSRAPVEVASVNMVPERITDRWYLRMLSQVNSEPDKYPVWKVQDGKLYKFIAEKDVLVNEWKAVVPKDYRVEILERNHNTPTSGHFGVFKTLKRIAADYYWPKMRRDVQKFVSRCPVCIAFKNPVGKPAGLMGRYSVSKPWEAIAIDFSGRYPRSPRRNEYLLAVQCVFSKFILLFPLTNSKASTLVKILEDKVFCTFGVPGSIISDNGSQFTSREYVDLLDSRNIKSQYTALYHPQADPVERSHRELKRLMASFMQGRNHARWDEFLPQFQLALNSSVNETTGYAPSSIMLNHRVMVSNRDSPSGQGDDITAPAGFLSANAVRVQETFNQVKTNVDRQFERNKRQYDAKHQLLEFRVGDRVWRRSFAQSSAPDKFSKKLAPKFLGPFVVIERHGSVVYSLQNENGGHAGKWHVRDLIPDRVSEVELEDSEPEGSEA</sequence>
<keyword evidence="7" id="KW-0064">Aspartyl protease</keyword>
<evidence type="ECO:0000256" key="7">
    <source>
        <dbReference type="ARBA" id="ARBA00022750"/>
    </source>
</evidence>
<reference evidence="22" key="1">
    <citation type="journal article" date="2016" name="Gigascience">
        <title>De novo construction of an expanded transcriptome assembly for the western tarnished plant bug, Lygus hesperus.</title>
        <authorList>
            <person name="Tassone E.E."/>
            <person name="Geib S.M."/>
            <person name="Hall B."/>
            <person name="Fabrick J.A."/>
            <person name="Brent C.S."/>
            <person name="Hull J.J."/>
        </authorList>
    </citation>
    <scope>NUCLEOTIDE SEQUENCE</scope>
</reference>
<dbReference type="InterPro" id="IPR005162">
    <property type="entry name" value="Retrotrans_gag_dom"/>
</dbReference>
<dbReference type="GO" id="GO:0003887">
    <property type="term" value="F:DNA-directed DNA polymerase activity"/>
    <property type="evidence" value="ECO:0007669"/>
    <property type="project" value="UniProtKB-KW"/>
</dbReference>
<evidence type="ECO:0000259" key="21">
    <source>
        <dbReference type="PROSITE" id="PS50994"/>
    </source>
</evidence>
<dbReference type="SUPFAM" id="SSF50630">
    <property type="entry name" value="Acid proteases"/>
    <property type="match status" value="1"/>
</dbReference>
<dbReference type="InterPro" id="IPR012337">
    <property type="entry name" value="RNaseH-like_sf"/>
</dbReference>
<evidence type="ECO:0000313" key="22">
    <source>
        <dbReference type="EMBL" id="JAP98538.1"/>
    </source>
</evidence>
<keyword evidence="13" id="KW-0239">DNA-directed DNA polymerase</keyword>
<keyword evidence="4" id="KW-0548">Nucleotidyltransferase</keyword>
<dbReference type="PANTHER" id="PTHR37984:SF5">
    <property type="entry name" value="PROTEIN NYNRIN-LIKE"/>
    <property type="match status" value="1"/>
</dbReference>
<dbReference type="FunFam" id="3.10.20.370:FF:000001">
    <property type="entry name" value="Retrovirus-related Pol polyprotein from transposon 17.6-like protein"/>
    <property type="match status" value="1"/>
</dbReference>
<keyword evidence="2" id="KW-0645">Protease</keyword>
<feature type="non-terminal residue" evidence="22">
    <location>
        <position position="1"/>
    </location>
</feature>
<feature type="domain" description="Reverse transcriptase" evidence="20">
    <location>
        <begin position="465"/>
        <end position="643"/>
    </location>
</feature>
<dbReference type="GO" id="GO:0004519">
    <property type="term" value="F:endonuclease activity"/>
    <property type="evidence" value="ECO:0007669"/>
    <property type="project" value="UniProtKB-KW"/>
</dbReference>
<dbReference type="SUPFAM" id="SSF56672">
    <property type="entry name" value="DNA/RNA polymerases"/>
    <property type="match status" value="1"/>
</dbReference>
<feature type="domain" description="Integrase catalytic" evidence="21">
    <location>
        <begin position="987"/>
        <end position="1146"/>
    </location>
</feature>
<evidence type="ECO:0000256" key="12">
    <source>
        <dbReference type="ARBA" id="ARBA00022918"/>
    </source>
</evidence>
<feature type="coiled-coil region" evidence="17">
    <location>
        <begin position="79"/>
        <end position="106"/>
    </location>
</feature>
<evidence type="ECO:0000256" key="6">
    <source>
        <dbReference type="ARBA" id="ARBA00022723"/>
    </source>
</evidence>
<dbReference type="PANTHER" id="PTHR37984">
    <property type="entry name" value="PROTEIN CBG26694"/>
    <property type="match status" value="1"/>
</dbReference>
<evidence type="ECO:0000256" key="16">
    <source>
        <dbReference type="PROSITE-ProRule" id="PRU00047"/>
    </source>
</evidence>
<dbReference type="InterPro" id="IPR018061">
    <property type="entry name" value="Retropepsins"/>
</dbReference>